<dbReference type="Proteomes" id="UP000886667">
    <property type="component" value="Unassembled WGS sequence"/>
</dbReference>
<dbReference type="NCBIfam" id="TIGR03871">
    <property type="entry name" value="ABC_peri_MoxJ_2"/>
    <property type="match status" value="1"/>
</dbReference>
<dbReference type="Gene3D" id="3.40.190.10">
    <property type="entry name" value="Periplasmic binding protein-like II"/>
    <property type="match status" value="2"/>
</dbReference>
<evidence type="ECO:0000256" key="3">
    <source>
        <dbReference type="SAM" id="SignalP"/>
    </source>
</evidence>
<dbReference type="AlphaFoldDB" id="A0A9E4N3T7"/>
<protein>
    <submittedName>
        <fullName evidence="5">Substrate-binding domain-containing protein</fullName>
    </submittedName>
</protein>
<dbReference type="PANTHER" id="PTHR35936">
    <property type="entry name" value="MEMBRANE-BOUND LYTIC MUREIN TRANSGLYCOSYLASE F"/>
    <property type="match status" value="1"/>
</dbReference>
<keyword evidence="2 3" id="KW-0732">Signal</keyword>
<feature type="domain" description="Solute-binding protein family 3/N-terminal" evidence="4">
    <location>
        <begin position="45"/>
        <end position="274"/>
    </location>
</feature>
<evidence type="ECO:0000259" key="4">
    <source>
        <dbReference type="SMART" id="SM00062"/>
    </source>
</evidence>
<dbReference type="PANTHER" id="PTHR35936:SF17">
    <property type="entry name" value="ARGININE-BINDING EXTRACELLULAR PROTEIN ARTP"/>
    <property type="match status" value="1"/>
</dbReference>
<dbReference type="SUPFAM" id="SSF53850">
    <property type="entry name" value="Periplasmic binding protein-like II"/>
    <property type="match status" value="1"/>
</dbReference>
<evidence type="ECO:0000313" key="6">
    <source>
        <dbReference type="Proteomes" id="UP000886667"/>
    </source>
</evidence>
<evidence type="ECO:0000256" key="1">
    <source>
        <dbReference type="ARBA" id="ARBA00010333"/>
    </source>
</evidence>
<feature type="signal peptide" evidence="3">
    <location>
        <begin position="1"/>
        <end position="34"/>
    </location>
</feature>
<dbReference type="SMART" id="SM00062">
    <property type="entry name" value="PBPb"/>
    <property type="match status" value="1"/>
</dbReference>
<evidence type="ECO:0000256" key="2">
    <source>
        <dbReference type="ARBA" id="ARBA00022729"/>
    </source>
</evidence>
<name>A0A9E4N3T7_9GAMM</name>
<proteinExistence type="inferred from homology"/>
<sequence>MQKTGSSSCFRMQNLFFLICCFTLQLFISTPSEAKNTFEARNKTYLTVCGDPNHLPFSNKKMQGFENRIAQLIADDLERALRYHWWPQTIGFVRNTLKIRLCDLIMGVTSVNELLQNTNPYYRSVYTLVYRKDSGLKVKTLNDPVLKQLRIGVVAGTPPATVLTNNGLMDKVKSYHRTVDTRLYSPATRAVEDVALEIIDIAVIWGPIAGYAAKNQQIPLTVVPLPAKIDNVPLAFNVSMGIRRREQNWKHQLNIKLEELAPQIETILLDYQIPLLDANDNLIKP</sequence>
<gene>
    <name evidence="5" type="ORF">JAZ07_03990</name>
</gene>
<comment type="caution">
    <text evidence="5">The sequence shown here is derived from an EMBL/GenBank/DDBJ whole genome shotgun (WGS) entry which is preliminary data.</text>
</comment>
<reference evidence="5" key="1">
    <citation type="journal article" date="2021" name="Proc. Natl. Acad. Sci. U.S.A.">
        <title>Global biogeography of chemosynthetic symbionts reveals both localized and globally distributed symbiont groups. .</title>
        <authorList>
            <person name="Osvatic J.T."/>
            <person name="Wilkins L.G.E."/>
            <person name="Leibrecht L."/>
            <person name="Leray M."/>
            <person name="Zauner S."/>
            <person name="Polzin J."/>
            <person name="Camacho Y."/>
            <person name="Gros O."/>
            <person name="van Gils J.A."/>
            <person name="Eisen J.A."/>
            <person name="Petersen J.M."/>
            <person name="Yuen B."/>
        </authorList>
    </citation>
    <scope>NUCLEOTIDE SEQUENCE</scope>
    <source>
        <strain evidence="5">MAGclacostrist064TRANS</strain>
    </source>
</reference>
<feature type="chain" id="PRO_5038572891" evidence="3">
    <location>
        <begin position="35"/>
        <end position="285"/>
    </location>
</feature>
<comment type="similarity">
    <text evidence="1">Belongs to the bacterial solute-binding protein 3 family.</text>
</comment>
<dbReference type="InterPro" id="IPR001638">
    <property type="entry name" value="Solute-binding_3/MltF_N"/>
</dbReference>
<organism evidence="5 6">
    <name type="scientific">Candidatus Thiodiazotropha taylori</name>
    <dbReference type="NCBI Taxonomy" id="2792791"/>
    <lineage>
        <taxon>Bacteria</taxon>
        <taxon>Pseudomonadati</taxon>
        <taxon>Pseudomonadota</taxon>
        <taxon>Gammaproteobacteria</taxon>
        <taxon>Chromatiales</taxon>
        <taxon>Sedimenticolaceae</taxon>
        <taxon>Candidatus Thiodiazotropha</taxon>
    </lineage>
</organism>
<accession>A0A9E4N3T7</accession>
<evidence type="ECO:0000313" key="5">
    <source>
        <dbReference type="EMBL" id="MCG7945489.1"/>
    </source>
</evidence>
<dbReference type="InterPro" id="IPR022448">
    <property type="entry name" value="Quinoprotein_dehydrogenase"/>
</dbReference>
<dbReference type="EMBL" id="JAEPCM010000105">
    <property type="protein sequence ID" value="MCG7945489.1"/>
    <property type="molecule type" value="Genomic_DNA"/>
</dbReference>